<sequence length="436" mass="44834">MGNALGCAGLGERLAAAARDGDAAEARRLLAADPGLARCTATFGNLSSPLHLAASKGHHEIAGLLLENGADVNARNIYGQTALMQACRSGHWEVVQTLLAFRCNVWKADGLSGRTALHAAAAGGHVRCVRLLLADAGGGAAGDRVRYVNRPASGGVTALHLAALHGHVDCLHLLIDEHAALGAQTVPVAAAPMAAIGAGSTPLHYAASGGEVKCCQVLVSRGADRMAANCNGWLAVDVARMWNCNWLEHVLSPKSHLPVPKFPPSAYLSLPLTSLLAIAANSTPFIPATDDEDASIDDACSVCLERSCNVAAEVCGHELCLKCAMDLCTVMKAYEVPGLAGTVPCPLCRSGIASFRMAVAASDPPAPDDDILESSLPCACARCRKCNGGGGREEEKDTATSCRYSSGYVGGDGMDSEATALAIYCAPFAAPAAILS</sequence>
<name>A0ACD5XWS3_AVESA</name>
<reference evidence="1" key="2">
    <citation type="submission" date="2025-09" db="UniProtKB">
        <authorList>
            <consortium name="EnsemblPlants"/>
        </authorList>
    </citation>
    <scope>IDENTIFICATION</scope>
</reference>
<evidence type="ECO:0000313" key="2">
    <source>
        <dbReference type="Proteomes" id="UP001732700"/>
    </source>
</evidence>
<organism evidence="1 2">
    <name type="scientific">Avena sativa</name>
    <name type="common">Oat</name>
    <dbReference type="NCBI Taxonomy" id="4498"/>
    <lineage>
        <taxon>Eukaryota</taxon>
        <taxon>Viridiplantae</taxon>
        <taxon>Streptophyta</taxon>
        <taxon>Embryophyta</taxon>
        <taxon>Tracheophyta</taxon>
        <taxon>Spermatophyta</taxon>
        <taxon>Magnoliopsida</taxon>
        <taxon>Liliopsida</taxon>
        <taxon>Poales</taxon>
        <taxon>Poaceae</taxon>
        <taxon>BOP clade</taxon>
        <taxon>Pooideae</taxon>
        <taxon>Poodae</taxon>
        <taxon>Poeae</taxon>
        <taxon>Poeae Chloroplast Group 1 (Aveneae type)</taxon>
        <taxon>Aveninae</taxon>
        <taxon>Avena</taxon>
    </lineage>
</organism>
<evidence type="ECO:0000313" key="1">
    <source>
        <dbReference type="EnsemblPlants" id="AVESA.00010b.r2.5CG0866640.1.CDS"/>
    </source>
</evidence>
<keyword evidence="2" id="KW-1185">Reference proteome</keyword>
<dbReference type="EnsemblPlants" id="AVESA.00010b.r2.5CG0866640.1">
    <property type="protein sequence ID" value="AVESA.00010b.r2.5CG0866640.1.CDS"/>
    <property type="gene ID" value="AVESA.00010b.r2.5CG0866640"/>
</dbReference>
<accession>A0ACD5XWS3</accession>
<proteinExistence type="predicted"/>
<protein>
    <submittedName>
        <fullName evidence="1">Uncharacterized protein</fullName>
    </submittedName>
</protein>
<reference evidence="1" key="1">
    <citation type="submission" date="2021-05" db="EMBL/GenBank/DDBJ databases">
        <authorList>
            <person name="Scholz U."/>
            <person name="Mascher M."/>
            <person name="Fiebig A."/>
        </authorList>
    </citation>
    <scope>NUCLEOTIDE SEQUENCE [LARGE SCALE GENOMIC DNA]</scope>
</reference>
<dbReference type="Proteomes" id="UP001732700">
    <property type="component" value="Chromosome 5C"/>
</dbReference>